<dbReference type="AlphaFoldDB" id="A0A127K450"/>
<sequence length="231" mass="25060">MPAVNLPDLRDLIDDLVRDAVLWVTPTQRDRAIELALVRYSADRPRQVVEDVTTEDGVTVPLPEGWVQGESLLQTVECPVVSPPVPLEADAWAVWRTPTGEVIGLLQAATPGATARLHYTAPHVVDAASSTVPKAHREAVACYAASLLAEQIATAHASAQDSTIAADRVDQAHPAREWSARAKAYRNRYFATLGIDISAQGVEQPRIDAAGVVVDLNLPTSHGRGRLYRRR</sequence>
<dbReference type="KEGG" id="thu:AC731_007155"/>
<protein>
    <submittedName>
        <fullName evidence="1">Uncharacterized protein</fullName>
    </submittedName>
</protein>
<proteinExistence type="predicted"/>
<evidence type="ECO:0000313" key="1">
    <source>
        <dbReference type="EMBL" id="AMO36740.1"/>
    </source>
</evidence>
<dbReference type="Proteomes" id="UP000036902">
    <property type="component" value="Chromosome"/>
</dbReference>
<dbReference type="EMBL" id="CP014646">
    <property type="protein sequence ID" value="AMO36740.1"/>
    <property type="molecule type" value="Genomic_DNA"/>
</dbReference>
<evidence type="ECO:0000313" key="2">
    <source>
        <dbReference type="Proteomes" id="UP000036902"/>
    </source>
</evidence>
<dbReference type="STRING" id="1134435.AC731_007155"/>
<reference evidence="2" key="1">
    <citation type="submission" date="2016-03" db="EMBL/GenBank/DDBJ databases">
        <authorList>
            <person name="Ma C."/>
            <person name="Zhou S."/>
            <person name="Yang G."/>
        </authorList>
    </citation>
    <scope>NUCLEOTIDE SEQUENCE [LARGE SCALE GENOMIC DNA]</scope>
    <source>
        <strain evidence="2">SgZ-1</strain>
    </source>
</reference>
<gene>
    <name evidence="1" type="ORF">AC731_007155</name>
</gene>
<dbReference type="RefSeq" id="WP_048702861.1">
    <property type="nucleotide sequence ID" value="NZ_CP014646.1"/>
</dbReference>
<accession>A0A127K450</accession>
<keyword evidence="2" id="KW-1185">Reference proteome</keyword>
<name>A0A127K450_9RHOO</name>
<organism evidence="1 2">
    <name type="scientific">Thauera humireducens</name>
    <dbReference type="NCBI Taxonomy" id="1134435"/>
    <lineage>
        <taxon>Bacteria</taxon>
        <taxon>Pseudomonadati</taxon>
        <taxon>Pseudomonadota</taxon>
        <taxon>Betaproteobacteria</taxon>
        <taxon>Rhodocyclales</taxon>
        <taxon>Zoogloeaceae</taxon>
        <taxon>Thauera</taxon>
    </lineage>
</organism>